<evidence type="ECO:0000313" key="3">
    <source>
        <dbReference type="Proteomes" id="UP000811545"/>
    </source>
</evidence>
<dbReference type="PANTHER" id="PTHR21043">
    <property type="entry name" value="IOJAP SUPERFAMILY ORTHOLOG"/>
    <property type="match status" value="1"/>
</dbReference>
<evidence type="ECO:0000256" key="1">
    <source>
        <dbReference type="ARBA" id="ARBA00010574"/>
    </source>
</evidence>
<dbReference type="Gene3D" id="3.30.460.10">
    <property type="entry name" value="Beta Polymerase, domain 2"/>
    <property type="match status" value="1"/>
</dbReference>
<proteinExistence type="inferred from homology"/>
<dbReference type="InterPro" id="IPR004394">
    <property type="entry name" value="Iojap/RsfS/C7orf30"/>
</dbReference>
<dbReference type="AlphaFoldDB" id="A0A9E2BJ05"/>
<gene>
    <name evidence="2" type="primary">rsfS</name>
    <name evidence="2" type="ORF">DDT42_00959</name>
</gene>
<dbReference type="InterPro" id="IPR043519">
    <property type="entry name" value="NT_sf"/>
</dbReference>
<evidence type="ECO:0000313" key="2">
    <source>
        <dbReference type="EMBL" id="MBT9145090.1"/>
    </source>
</evidence>
<reference evidence="2 3" key="1">
    <citation type="journal article" date="2021" name="bioRxiv">
        <title>Unique metabolic strategies in Hadean analogues reveal hints for primordial physiology.</title>
        <authorList>
            <person name="Nobu M.K."/>
            <person name="Nakai R."/>
            <person name="Tamazawa S."/>
            <person name="Mori H."/>
            <person name="Toyoda A."/>
            <person name="Ijiri A."/>
            <person name="Suzuki S."/>
            <person name="Kurokawa K."/>
            <person name="Kamagata Y."/>
            <person name="Tamaki H."/>
        </authorList>
    </citation>
    <scope>NUCLEOTIDE SEQUENCE [LARGE SCALE GENOMIC DNA]</scope>
    <source>
        <strain evidence="2">BS525</strain>
    </source>
</reference>
<dbReference type="GO" id="GO:0090071">
    <property type="term" value="P:negative regulation of ribosome biogenesis"/>
    <property type="evidence" value="ECO:0007669"/>
    <property type="project" value="TreeGrafter"/>
</dbReference>
<dbReference type="SUPFAM" id="SSF81301">
    <property type="entry name" value="Nucleotidyltransferase"/>
    <property type="match status" value="1"/>
</dbReference>
<dbReference type="GO" id="GO:0017148">
    <property type="term" value="P:negative regulation of translation"/>
    <property type="evidence" value="ECO:0007669"/>
    <property type="project" value="TreeGrafter"/>
</dbReference>
<dbReference type="Pfam" id="PF02410">
    <property type="entry name" value="RsfS"/>
    <property type="match status" value="1"/>
</dbReference>
<dbReference type="PANTHER" id="PTHR21043:SF0">
    <property type="entry name" value="MITOCHONDRIAL ASSEMBLY OF RIBOSOMAL LARGE SUBUNIT PROTEIN 1"/>
    <property type="match status" value="1"/>
</dbReference>
<dbReference type="Proteomes" id="UP000811545">
    <property type="component" value="Unassembled WGS sequence"/>
</dbReference>
<comment type="caution">
    <text evidence="2">The sequence shown here is derived from an EMBL/GenBank/DDBJ whole genome shotgun (WGS) entry which is preliminary data.</text>
</comment>
<dbReference type="GO" id="GO:0043023">
    <property type="term" value="F:ribosomal large subunit binding"/>
    <property type="evidence" value="ECO:0007669"/>
    <property type="project" value="TreeGrafter"/>
</dbReference>
<name>A0A9E2BJ05_PSYF1</name>
<sequence length="95" mass="10840">MVSIDVRSNIALFDYLMVGTITSSAHAGSIVKTLLEDHNLKKIIIGVEGGDKSGWILIDFDHFLLNLMDVQTRDYYRLEDKWYKSSMVKLCDTPE</sequence>
<accession>A0A9E2BJ05</accession>
<comment type="similarity">
    <text evidence="1">Belongs to the Iojap/RsfS family.</text>
</comment>
<organism evidence="2 3">
    <name type="scientific">Psychracetigena formicireducens</name>
    <dbReference type="NCBI Taxonomy" id="2986056"/>
    <lineage>
        <taxon>Bacteria</taxon>
        <taxon>Bacillati</taxon>
        <taxon>Candidatus Lithacetigenota</taxon>
        <taxon>Candidatus Psychracetigena</taxon>
    </lineage>
</organism>
<dbReference type="EMBL" id="QLTW01000047">
    <property type="protein sequence ID" value="MBT9145090.1"/>
    <property type="molecule type" value="Genomic_DNA"/>
</dbReference>
<protein>
    <submittedName>
        <fullName evidence="2">Ribosomal silencing factor RsfS</fullName>
    </submittedName>
</protein>